<dbReference type="GO" id="GO:0005524">
    <property type="term" value="F:ATP binding"/>
    <property type="evidence" value="ECO:0007669"/>
    <property type="project" value="UniProtKB-KW"/>
</dbReference>
<dbReference type="Proteomes" id="UP001341259">
    <property type="component" value="Chromosome"/>
</dbReference>
<dbReference type="SUPFAM" id="SSF46785">
    <property type="entry name" value="Winged helix' DNA-binding domain"/>
    <property type="match status" value="1"/>
</dbReference>
<dbReference type="InterPro" id="IPR036390">
    <property type="entry name" value="WH_DNA-bd_sf"/>
</dbReference>
<keyword evidence="1" id="KW-0067">ATP-binding</keyword>
<dbReference type="RefSeq" id="WP_328344561.1">
    <property type="nucleotide sequence ID" value="NZ_CP107906.1"/>
</dbReference>
<dbReference type="Gene3D" id="3.40.50.300">
    <property type="entry name" value="P-loop containing nucleotide triphosphate hydrolases"/>
    <property type="match status" value="1"/>
</dbReference>
<dbReference type="EMBL" id="CP107906">
    <property type="protein sequence ID" value="WUG97572.1"/>
    <property type="molecule type" value="Genomic_DNA"/>
</dbReference>
<keyword evidence="1" id="KW-0547">Nucleotide-binding</keyword>
<dbReference type="PANTHER" id="PTHR34704">
    <property type="entry name" value="ATPASE"/>
    <property type="match status" value="1"/>
</dbReference>
<name>A0ABZ1P2B3_STRVL</name>
<dbReference type="SUPFAM" id="SSF52540">
    <property type="entry name" value="P-loop containing nucleoside triphosphate hydrolases"/>
    <property type="match status" value="1"/>
</dbReference>
<accession>A0ABZ1P2B3</accession>
<sequence>MDKPAEIFDRDFEWAELTRYARYSGPEATLGVVSGRRRQGKTFLLDALTRASGGFMFTATETTEGDALRQFGHALAAHCGESVPFRFEHWDEAIARLMRIATNGPAVAVIDEFPFLAKASPALPSIVQRALDPAARRGNTPVRLLLCGSALSFMGRLLAGDAPLRGRAGLELVVPTLEYRLAARFWDITDPRTAALTHAVVGGTPAYRREFTQGDTPSGPEDFDDWVVRAVLNPGRPLFREARYLLAEEPELHDTALYHSVLAAITAGNASRGGIADYMGRKSTDLAHPLHVLEDVGLIRHEPDAFRRNRSSYRIAEPLIAFYHAVMRPHWGDLERPGRGTAVWRRAQSTFRSKVLGPHFESLCREWARWHAGPETYGGHPWRVAAGTVNDPSARTSHEVDVAVFGEDEHETTGRETLLAIGEAKWNDTMGLAHLERLRHIRNLLASRPTGATASHRTRLLCFSGAGFTDELRGIADRDRTVQLVDLNRLYEGE</sequence>
<protein>
    <submittedName>
        <fullName evidence="1">ATP-binding protein</fullName>
    </submittedName>
</protein>
<reference evidence="1 2" key="1">
    <citation type="submission" date="2022-10" db="EMBL/GenBank/DDBJ databases">
        <title>The complete genomes of actinobacterial strains from the NBC collection.</title>
        <authorList>
            <person name="Joergensen T.S."/>
            <person name="Alvarez Arevalo M."/>
            <person name="Sterndorff E.B."/>
            <person name="Faurdal D."/>
            <person name="Vuksanovic O."/>
            <person name="Mourched A.-S."/>
            <person name="Charusanti P."/>
            <person name="Shaw S."/>
            <person name="Blin K."/>
            <person name="Weber T."/>
        </authorList>
    </citation>
    <scope>NUCLEOTIDE SEQUENCE [LARGE SCALE GENOMIC DNA]</scope>
    <source>
        <strain evidence="1 2">NBC_00456</strain>
    </source>
</reference>
<keyword evidence="2" id="KW-1185">Reference proteome</keyword>
<gene>
    <name evidence="1" type="ORF">OHB29_33765</name>
</gene>
<evidence type="ECO:0000313" key="1">
    <source>
        <dbReference type="EMBL" id="WUG97572.1"/>
    </source>
</evidence>
<dbReference type="PANTHER" id="PTHR34704:SF1">
    <property type="entry name" value="ATPASE"/>
    <property type="match status" value="1"/>
</dbReference>
<proteinExistence type="predicted"/>
<evidence type="ECO:0000313" key="2">
    <source>
        <dbReference type="Proteomes" id="UP001341259"/>
    </source>
</evidence>
<organism evidence="1 2">
    <name type="scientific">Streptomyces violaceus</name>
    <name type="common">Streptomyces venezuelae</name>
    <dbReference type="NCBI Taxonomy" id="1936"/>
    <lineage>
        <taxon>Bacteria</taxon>
        <taxon>Bacillati</taxon>
        <taxon>Actinomycetota</taxon>
        <taxon>Actinomycetes</taxon>
        <taxon>Kitasatosporales</taxon>
        <taxon>Streptomycetaceae</taxon>
        <taxon>Streptomyces</taxon>
    </lineage>
</organism>
<dbReference type="InterPro" id="IPR027417">
    <property type="entry name" value="P-loop_NTPase"/>
</dbReference>